<protein>
    <submittedName>
        <fullName evidence="1">Uncharacterized protein</fullName>
    </submittedName>
</protein>
<comment type="caution">
    <text evidence="1">The sequence shown here is derived from an EMBL/GenBank/DDBJ whole genome shotgun (WGS) entry which is preliminary data.</text>
</comment>
<name>A0ABQ9P7E4_9PEZI</name>
<sequence>MSFFATSYSNSDSDHVSQVKLQMAQELEKLFKSSSWDEALAIVGESQSLQSMGFQGWMSDLIRHQMLKETMERLSDSEMHNRLLAHAREEMTGVWQGWRAQDLTQQKLVDVYKTAVGKAREQPKLRNSVRFTIDRSIALQLRLSDEEDSHPTNIILLAASPLERKEMESLKKRLKAVKSGGSEFSIQVVLFEGNPSPDVMKYHHQLDDHQSGDRDIYSAISFNEVRVLSEGFSPLALMKILNGHSRAFTQMRLSEDQKYGSHAGGPFKLPTVPEVQTALGLATTHPDNGILVFSDPQSAVELKDAGDGKV</sequence>
<dbReference type="EMBL" id="JARUPT010000970">
    <property type="protein sequence ID" value="KAK0368049.1"/>
    <property type="molecule type" value="Genomic_DNA"/>
</dbReference>
<organism evidence="1 2">
    <name type="scientific">Colletotrichum limetticola</name>
    <dbReference type="NCBI Taxonomy" id="1209924"/>
    <lineage>
        <taxon>Eukaryota</taxon>
        <taxon>Fungi</taxon>
        <taxon>Dikarya</taxon>
        <taxon>Ascomycota</taxon>
        <taxon>Pezizomycotina</taxon>
        <taxon>Sordariomycetes</taxon>
        <taxon>Hypocreomycetidae</taxon>
        <taxon>Glomerellales</taxon>
        <taxon>Glomerellaceae</taxon>
        <taxon>Colletotrichum</taxon>
        <taxon>Colletotrichum acutatum species complex</taxon>
    </lineage>
</organism>
<dbReference type="Proteomes" id="UP001169217">
    <property type="component" value="Unassembled WGS sequence"/>
</dbReference>
<evidence type="ECO:0000313" key="1">
    <source>
        <dbReference type="EMBL" id="KAK0368049.1"/>
    </source>
</evidence>
<gene>
    <name evidence="1" type="ORF">CLIM01_14596</name>
</gene>
<evidence type="ECO:0000313" key="2">
    <source>
        <dbReference type="Proteomes" id="UP001169217"/>
    </source>
</evidence>
<accession>A0ABQ9P7E4</accession>
<proteinExistence type="predicted"/>
<keyword evidence="2" id="KW-1185">Reference proteome</keyword>
<reference evidence="1" key="1">
    <citation type="submission" date="2023-04" db="EMBL/GenBank/DDBJ databases">
        <title>Colletotrichum limetticola genome sequence.</title>
        <authorList>
            <person name="Baroncelli R."/>
        </authorList>
    </citation>
    <scope>NUCLEOTIDE SEQUENCE</scope>
    <source>
        <strain evidence="1">KLA-Anderson</strain>
    </source>
</reference>